<organism evidence="6 7">
    <name type="scientific">Merdimmobilis hominis</name>
    <dbReference type="NCBI Taxonomy" id="2897707"/>
    <lineage>
        <taxon>Bacteria</taxon>
        <taxon>Bacillati</taxon>
        <taxon>Bacillota</taxon>
        <taxon>Clostridia</taxon>
        <taxon>Eubacteriales</taxon>
        <taxon>Oscillospiraceae</taxon>
        <taxon>Merdimmobilis</taxon>
    </lineage>
</organism>
<evidence type="ECO:0000256" key="1">
    <source>
        <dbReference type="ARBA" id="ARBA00006432"/>
    </source>
</evidence>
<protein>
    <submittedName>
        <fullName evidence="6">AMP-binding protein</fullName>
    </submittedName>
</protein>
<keyword evidence="7" id="KW-1185">Reference proteome</keyword>
<dbReference type="SUPFAM" id="SSF56801">
    <property type="entry name" value="Acetyl-CoA synthetase-like"/>
    <property type="match status" value="1"/>
</dbReference>
<evidence type="ECO:0000259" key="3">
    <source>
        <dbReference type="Pfam" id="PF00501"/>
    </source>
</evidence>
<dbReference type="Gene3D" id="2.30.38.10">
    <property type="entry name" value="Luciferase, Domain 3"/>
    <property type="match status" value="1"/>
</dbReference>
<dbReference type="Proteomes" id="UP000774750">
    <property type="component" value="Unassembled WGS sequence"/>
</dbReference>
<feature type="domain" description="Xylose isomerase-like TIM barrel" evidence="4">
    <location>
        <begin position="21"/>
        <end position="242"/>
    </location>
</feature>
<dbReference type="InterPro" id="IPR013022">
    <property type="entry name" value="Xyl_isomerase-like_TIM-brl"/>
</dbReference>
<dbReference type="PROSITE" id="PS00455">
    <property type="entry name" value="AMP_BINDING"/>
    <property type="match status" value="1"/>
</dbReference>
<dbReference type="FunFam" id="3.40.50.12780:FF:000003">
    <property type="entry name" value="Long-chain-fatty-acid--CoA ligase FadD"/>
    <property type="match status" value="1"/>
</dbReference>
<dbReference type="InterPro" id="IPR045851">
    <property type="entry name" value="AMP-bd_C_sf"/>
</dbReference>
<dbReference type="InterPro" id="IPR036237">
    <property type="entry name" value="Xyl_isomerase-like_sf"/>
</dbReference>
<sequence>MKLAFSTLGCPDFSWTDIYAMAKDFGFSGIEMRGLADETFSIRAKLFEEDQLLKTIEQLKKKRLEICCLSAGCALRFAEKREETIAELRTYIDLAGKLGTPFIRVLGDLTAAPVDEVDDSVVLSALQELIPYAEEKNVTLLVETNGVYANTARLRELLNQIESDNIGALWDLHHPYRYAGESPSETVQNLGAYIKYTHAKDSVIENGKTVYKIMGEGDLPMSEIMQALRSINYEGYVSLEWLKKYAPDLSDPGIVFPHFANYMEQYMDGPHEIRRLYDNHAKTGKYVWPKEHLIDLTFPQVLDRMVEEFPDQYAFRYTTLDYTRTYSEFRDDVDTFARSLIAMGVRPGDHVAIWATNVPQWYITFWATTKIGAVLVTVNTAYKIHEVEYLLRQSDTHTLVMVDGYKDSDYVGIIKELCPELETAQKGRPLHLKRLPFLRNIITCESQQKGCYTWEESLALADCVPVEEVYRRAAAINKHDVCNMQYTSGTTGFPKGVMLTHCNVVNNGKAIGDCMDLSTADRMMIQVPMFHCFGMVLAMTASMTHGVTMSPIPAFSPRKGLACINQEKITAFHGVPTMFIAMLGHPDFETTDFSYMRTGIMAGSPCPIKVMQDVIEKMHMSEICITYGQTEASPGCTMSKTTDSIDVRVNTVGSAMFGVECKIVDPETNEDLPDNVDGEFVARGYNIMKGYYKMPEATAAAIDKDGWLHTGDLARRDENGNYKITGRIKDMIIRGGENIYPKEIEDFIYTHPKVSDVQVIGVPDKQYGEEIMACVILKPGEEMTEEELKEYVLSHMAKHKVPRYVSFVDAFPMNAAGKILKYKMREQAVQTLKLQEASRIETA</sequence>
<dbReference type="PANTHER" id="PTHR43201:SF5">
    <property type="entry name" value="MEDIUM-CHAIN ACYL-COA LIGASE ACSF2, MITOCHONDRIAL"/>
    <property type="match status" value="1"/>
</dbReference>
<dbReference type="EMBL" id="JACJKY010000007">
    <property type="protein sequence ID" value="MBM6920655.1"/>
    <property type="molecule type" value="Genomic_DNA"/>
</dbReference>
<dbReference type="Gene3D" id="3.30.300.30">
    <property type="match status" value="1"/>
</dbReference>
<feature type="domain" description="AMP-dependent synthetase/ligase" evidence="3">
    <location>
        <begin position="303"/>
        <end position="692"/>
    </location>
</feature>
<dbReference type="RefSeq" id="WP_204445759.1">
    <property type="nucleotide sequence ID" value="NZ_JACJKY010000007.1"/>
</dbReference>
<name>A0A938X7P2_9FIRM</name>
<keyword evidence="2" id="KW-0436">Ligase</keyword>
<reference evidence="6" key="2">
    <citation type="journal article" date="2021" name="Sci. Rep.">
        <title>The distribution of antibiotic resistance genes in chicken gut microbiota commensals.</title>
        <authorList>
            <person name="Juricova H."/>
            <person name="Matiasovicova J."/>
            <person name="Kubasova T."/>
            <person name="Cejkova D."/>
            <person name="Rychlik I."/>
        </authorList>
    </citation>
    <scope>NUCLEOTIDE SEQUENCE</scope>
    <source>
        <strain evidence="6">An559</strain>
    </source>
</reference>
<dbReference type="Pfam" id="PF00501">
    <property type="entry name" value="AMP-binding"/>
    <property type="match status" value="1"/>
</dbReference>
<dbReference type="InterPro" id="IPR000873">
    <property type="entry name" value="AMP-dep_synth/lig_dom"/>
</dbReference>
<proteinExistence type="inferred from homology"/>
<dbReference type="Gene3D" id="3.20.20.150">
    <property type="entry name" value="Divalent-metal-dependent TIM barrel enzymes"/>
    <property type="match status" value="1"/>
</dbReference>
<reference evidence="6" key="1">
    <citation type="submission" date="2020-08" db="EMBL/GenBank/DDBJ databases">
        <authorList>
            <person name="Cejkova D."/>
            <person name="Kubasova T."/>
            <person name="Jahodarova E."/>
            <person name="Rychlik I."/>
        </authorList>
    </citation>
    <scope>NUCLEOTIDE SEQUENCE</scope>
    <source>
        <strain evidence="6">An559</strain>
    </source>
</reference>
<comment type="similarity">
    <text evidence="1">Belongs to the ATP-dependent AMP-binding enzyme family.</text>
</comment>
<dbReference type="PANTHER" id="PTHR43201">
    <property type="entry name" value="ACYL-COA SYNTHETASE"/>
    <property type="match status" value="1"/>
</dbReference>
<accession>A0A938X7P2</accession>
<dbReference type="InterPro" id="IPR020845">
    <property type="entry name" value="AMP-binding_CS"/>
</dbReference>
<feature type="domain" description="AMP-binding enzyme C-terminal" evidence="5">
    <location>
        <begin position="743"/>
        <end position="818"/>
    </location>
</feature>
<evidence type="ECO:0000313" key="7">
    <source>
        <dbReference type="Proteomes" id="UP000774750"/>
    </source>
</evidence>
<evidence type="ECO:0000259" key="5">
    <source>
        <dbReference type="Pfam" id="PF13193"/>
    </source>
</evidence>
<dbReference type="GO" id="GO:0031956">
    <property type="term" value="F:medium-chain fatty acid-CoA ligase activity"/>
    <property type="evidence" value="ECO:0007669"/>
    <property type="project" value="TreeGrafter"/>
</dbReference>
<gene>
    <name evidence="6" type="ORF">H6A12_05735</name>
</gene>
<dbReference type="InterPro" id="IPR025110">
    <property type="entry name" value="AMP-bd_C"/>
</dbReference>
<dbReference type="FunFam" id="3.30.300.30:FF:000008">
    <property type="entry name" value="2,3-dihydroxybenzoate-AMP ligase"/>
    <property type="match status" value="1"/>
</dbReference>
<dbReference type="GO" id="GO:0006631">
    <property type="term" value="P:fatty acid metabolic process"/>
    <property type="evidence" value="ECO:0007669"/>
    <property type="project" value="TreeGrafter"/>
</dbReference>
<evidence type="ECO:0000313" key="6">
    <source>
        <dbReference type="EMBL" id="MBM6920655.1"/>
    </source>
</evidence>
<evidence type="ECO:0000259" key="4">
    <source>
        <dbReference type="Pfam" id="PF01261"/>
    </source>
</evidence>
<dbReference type="Pfam" id="PF01261">
    <property type="entry name" value="AP_endonuc_2"/>
    <property type="match status" value="1"/>
</dbReference>
<evidence type="ECO:0000256" key="2">
    <source>
        <dbReference type="ARBA" id="ARBA00022598"/>
    </source>
</evidence>
<dbReference type="Pfam" id="PF13193">
    <property type="entry name" value="AMP-binding_C"/>
    <property type="match status" value="1"/>
</dbReference>
<dbReference type="Gene3D" id="3.40.50.980">
    <property type="match status" value="2"/>
</dbReference>
<dbReference type="AlphaFoldDB" id="A0A938X7P2"/>
<dbReference type="SUPFAM" id="SSF51658">
    <property type="entry name" value="Xylose isomerase-like"/>
    <property type="match status" value="1"/>
</dbReference>
<comment type="caution">
    <text evidence="6">The sequence shown here is derived from an EMBL/GenBank/DDBJ whole genome shotgun (WGS) entry which is preliminary data.</text>
</comment>